<dbReference type="InterPro" id="IPR036265">
    <property type="entry name" value="HIT-like_sf"/>
</dbReference>
<dbReference type="RefSeq" id="WP_091853084.1">
    <property type="nucleotide sequence ID" value="NZ_FOHZ01000013.1"/>
</dbReference>
<evidence type="ECO:0000256" key="1">
    <source>
        <dbReference type="PIRSR" id="PIRSR601310-1"/>
    </source>
</evidence>
<accession>A0A1I0FQL5</accession>
<dbReference type="EMBL" id="FOHZ01000013">
    <property type="protein sequence ID" value="SET59632.1"/>
    <property type="molecule type" value="Genomic_DNA"/>
</dbReference>
<dbReference type="PROSITE" id="PS00892">
    <property type="entry name" value="HIT_1"/>
    <property type="match status" value="1"/>
</dbReference>
<evidence type="ECO:0000313" key="5">
    <source>
        <dbReference type="EMBL" id="SET59632.1"/>
    </source>
</evidence>
<dbReference type="STRING" id="430453.SAMN04487962_11375"/>
<keyword evidence="6" id="KW-1185">Reference proteome</keyword>
<protein>
    <submittedName>
        <fullName evidence="5">Histidine triad (HIT) family protein</fullName>
    </submittedName>
</protein>
<dbReference type="OrthoDB" id="9784774at2"/>
<gene>
    <name evidence="5" type="ORF">SAMN04487962_11375</name>
</gene>
<feature type="short sequence motif" description="Histidine triad motif" evidence="2 3">
    <location>
        <begin position="98"/>
        <end position="102"/>
    </location>
</feature>
<name>A0A1I0FQL5_9GAMM</name>
<evidence type="ECO:0000259" key="4">
    <source>
        <dbReference type="PROSITE" id="PS51084"/>
    </source>
</evidence>
<dbReference type="InterPro" id="IPR019808">
    <property type="entry name" value="Histidine_triad_CS"/>
</dbReference>
<sequence length="121" mass="13639">MAETIFSKIINREIPADIVYEDDISLAFRDINPQAPVHLLIIPKKDIATINDIGKDDRELVGHLYWVAGELAREMGFADHGYRTVMNCGENSGQTVFHIHLHLLAGKPLGWPPYTDKMKQA</sequence>
<dbReference type="AlphaFoldDB" id="A0A1I0FQL5"/>
<dbReference type="Proteomes" id="UP000198762">
    <property type="component" value="Unassembled WGS sequence"/>
</dbReference>
<organism evidence="5 6">
    <name type="scientific">Marinobacter segnicrescens</name>
    <dbReference type="NCBI Taxonomy" id="430453"/>
    <lineage>
        <taxon>Bacteria</taxon>
        <taxon>Pseudomonadati</taxon>
        <taxon>Pseudomonadota</taxon>
        <taxon>Gammaproteobacteria</taxon>
        <taxon>Pseudomonadales</taxon>
        <taxon>Marinobacteraceae</taxon>
        <taxon>Marinobacter</taxon>
    </lineage>
</organism>
<reference evidence="6" key="1">
    <citation type="submission" date="2016-10" db="EMBL/GenBank/DDBJ databases">
        <authorList>
            <person name="Varghese N."/>
            <person name="Submissions S."/>
        </authorList>
    </citation>
    <scope>NUCLEOTIDE SEQUENCE [LARGE SCALE GENOMIC DNA]</scope>
    <source>
        <strain evidence="6">CGMCC 1.6489</strain>
    </source>
</reference>
<dbReference type="InterPro" id="IPR001310">
    <property type="entry name" value="Histidine_triad_HIT"/>
</dbReference>
<dbReference type="GO" id="GO:0003824">
    <property type="term" value="F:catalytic activity"/>
    <property type="evidence" value="ECO:0007669"/>
    <property type="project" value="InterPro"/>
</dbReference>
<dbReference type="SUPFAM" id="SSF54197">
    <property type="entry name" value="HIT-like"/>
    <property type="match status" value="1"/>
</dbReference>
<dbReference type="PRINTS" id="PR00332">
    <property type="entry name" value="HISTRIAD"/>
</dbReference>
<dbReference type="InterPro" id="IPR011146">
    <property type="entry name" value="HIT-like"/>
</dbReference>
<dbReference type="Gene3D" id="3.30.428.10">
    <property type="entry name" value="HIT-like"/>
    <property type="match status" value="1"/>
</dbReference>
<evidence type="ECO:0000313" key="6">
    <source>
        <dbReference type="Proteomes" id="UP000198762"/>
    </source>
</evidence>
<proteinExistence type="predicted"/>
<dbReference type="CDD" id="cd01276">
    <property type="entry name" value="PKCI_related"/>
    <property type="match status" value="1"/>
</dbReference>
<evidence type="ECO:0000256" key="2">
    <source>
        <dbReference type="PIRSR" id="PIRSR601310-3"/>
    </source>
</evidence>
<feature type="domain" description="HIT" evidence="4">
    <location>
        <begin position="5"/>
        <end position="114"/>
    </location>
</feature>
<dbReference type="PANTHER" id="PTHR23089">
    <property type="entry name" value="HISTIDINE TRIAD HIT PROTEIN"/>
    <property type="match status" value="1"/>
</dbReference>
<feature type="active site" description="Tele-AMP-histidine intermediate" evidence="1">
    <location>
        <position position="100"/>
    </location>
</feature>
<dbReference type="PROSITE" id="PS51084">
    <property type="entry name" value="HIT_2"/>
    <property type="match status" value="1"/>
</dbReference>
<dbReference type="Pfam" id="PF01230">
    <property type="entry name" value="HIT"/>
    <property type="match status" value="1"/>
</dbReference>
<evidence type="ECO:0000256" key="3">
    <source>
        <dbReference type="PROSITE-ProRule" id="PRU00464"/>
    </source>
</evidence>